<dbReference type="GO" id="GO:0052689">
    <property type="term" value="F:carboxylic ester hydrolase activity"/>
    <property type="evidence" value="ECO:0007669"/>
    <property type="project" value="TreeGrafter"/>
</dbReference>
<keyword evidence="2" id="KW-1185">Reference proteome</keyword>
<dbReference type="AlphaFoldDB" id="A0A9R1C964"/>
<dbReference type="PANTHER" id="PTHR31321">
    <property type="entry name" value="ACYL-COA THIOESTER HYDROLASE YBHC-RELATED"/>
    <property type="match status" value="1"/>
</dbReference>
<reference evidence="1" key="1">
    <citation type="journal article" date="2022" name="Int. J. Syst. Evol. Microbiol.">
        <title>Prevotella lacticifex sp. nov., isolated from the rumen of cows.</title>
        <authorList>
            <person name="Shinkai T."/>
            <person name="Ikeyama N."/>
            <person name="Kumagai M."/>
            <person name="Ohmori H."/>
            <person name="Sakamoto M."/>
            <person name="Ohkuma M."/>
            <person name="Mitsumori M."/>
        </authorList>
    </citation>
    <scope>NUCLEOTIDE SEQUENCE</scope>
    <source>
        <strain evidence="1">R5076</strain>
    </source>
</reference>
<comment type="caution">
    <text evidence="1">The sequence shown here is derived from an EMBL/GenBank/DDBJ whole genome shotgun (WGS) entry which is preliminary data.</text>
</comment>
<dbReference type="GO" id="GO:0009279">
    <property type="term" value="C:cell outer membrane"/>
    <property type="evidence" value="ECO:0007669"/>
    <property type="project" value="TreeGrafter"/>
</dbReference>
<dbReference type="PANTHER" id="PTHR31321:SF57">
    <property type="entry name" value="PECTINESTERASE 53-RELATED"/>
    <property type="match status" value="1"/>
</dbReference>
<evidence type="ECO:0000313" key="1">
    <source>
        <dbReference type="EMBL" id="GJG58313.1"/>
    </source>
</evidence>
<evidence type="ECO:0008006" key="3">
    <source>
        <dbReference type="Google" id="ProtNLM"/>
    </source>
</evidence>
<dbReference type="Proteomes" id="UP000825483">
    <property type="component" value="Unassembled WGS sequence"/>
</dbReference>
<name>A0A9R1C964_9BACT</name>
<proteinExistence type="predicted"/>
<protein>
    <recommendedName>
        <fullName evidence="3">Pectinesterase</fullName>
    </recommendedName>
</protein>
<dbReference type="InterPro" id="IPR012334">
    <property type="entry name" value="Pectin_lyas_fold"/>
</dbReference>
<dbReference type="InterPro" id="IPR011050">
    <property type="entry name" value="Pectin_lyase_fold/virulence"/>
</dbReference>
<dbReference type="EMBL" id="BPUB01000001">
    <property type="protein sequence ID" value="GJG58313.1"/>
    <property type="molecule type" value="Genomic_DNA"/>
</dbReference>
<gene>
    <name evidence="1" type="ORF">PRLR5076_11640</name>
</gene>
<accession>A0A9R1C964</accession>
<organism evidence="1 2">
    <name type="scientific">Prevotella lacticifex</name>
    <dbReference type="NCBI Taxonomy" id="2854755"/>
    <lineage>
        <taxon>Bacteria</taxon>
        <taxon>Pseudomonadati</taxon>
        <taxon>Bacteroidota</taxon>
        <taxon>Bacteroidia</taxon>
        <taxon>Bacteroidales</taxon>
        <taxon>Prevotellaceae</taxon>
        <taxon>Prevotella</taxon>
    </lineage>
</organism>
<dbReference type="SUPFAM" id="SSF51126">
    <property type="entry name" value="Pectin lyase-like"/>
    <property type="match status" value="1"/>
</dbReference>
<dbReference type="Gene3D" id="2.160.20.10">
    <property type="entry name" value="Single-stranded right-handed beta-helix, Pectin lyase-like"/>
    <property type="match status" value="1"/>
</dbReference>
<evidence type="ECO:0000313" key="2">
    <source>
        <dbReference type="Proteomes" id="UP000825483"/>
    </source>
</evidence>
<sequence>MLLAAVVAKGQDVIATWDFQHMAAGAVSIEHGSGTVNSDVEGVVMEVDATNGKLKSRGGDAQFNANTILKVPVKSSRDLVTVVSYPGYHNYTISGTAAADDSVTVKAKTADVRQGYVEVVGTGSSYLYRVRVNQVSAIQEKNLYDTSFPDAEWGTFSRKENNDNPTVKTFSTKYSHEKITFTLCGVGVEDVNNSKFPDVTRAMISAKYTNEVKTTEPYAVTSALANVTKVVFHQTATGGNRGWAVAARTAGTEKWDTLYYKGIGKANGEDITIDVNRENVELKFFNFNISQNAYMSELHIYGKVDMSKTPSLATFTANGVTYQAADVFDEDADGNNVTTIEISKKDKMIDASNPVTATADNGELGTITYESVASTLNGDKPESKVIIPVIIPAGDAADTALYVINAVWKPDYTVNYYDVDNATVVATQTVEKDAVIADLNDGSNVTVAKGSKFRGWLLDPFKDEKAGADYVVTANPTSLYALVTDIEGDEANERHEYNFKNRYFYPEDHEALNLSGANYYYNGNRHGYGMNGAGSFSVDVNGNATVIYEGCAYDNADSIVVSDSKGRVVANIKKNSVDGTKTTFKYVGDATTLTFTFGNTIYVHSLTVINTGTGDIAKNAEGYYVATAGDANSVLSILDIIQANEDGNSRVKVFLPNGTYHFGRMTEKEFPVNNISIIGQSMDSTILVTAPDKSVEGLGSADMFFNTKTGIYFQDLTLQNALAYYDAGSAGRAAVIQDRGNRTIYKNVRMLSYQDTYYSQNSAMQSYFSGCDLHGTVDFLCGGGDVRFDSTTISLEPRNKATGAGGRTITAPTTTTRFGYVFDGCKVVDLATNGAGDWNYGRTWQNSPICVWLNTTLDDVAAKTIVSSRWTQKGMNNRDPKVFGEYNTMDETGKNITPESNIITSYGGQFETILNAEQAAVYAYDSMFTNWDPRALSSQLAVKNAKSSDGSLSWDATEGAEAYAVFVDGKFDGITAQTSYAPTTTGKRYEVRAANAMGGFGPAAVVATADAIDSVTNNNVVAYDYYTVDGMRLAKAQRGLNIRVSHLANGSTVTEKIIVK</sequence>